<reference evidence="1" key="1">
    <citation type="journal article" date="2014" name="Front. Microbiol.">
        <title>High frequency of phylogenetically diverse reductive dehalogenase-homologous genes in deep subseafloor sedimentary metagenomes.</title>
        <authorList>
            <person name="Kawai M."/>
            <person name="Futagami T."/>
            <person name="Toyoda A."/>
            <person name="Takaki Y."/>
            <person name="Nishi S."/>
            <person name="Hori S."/>
            <person name="Arai W."/>
            <person name="Tsubouchi T."/>
            <person name="Morono Y."/>
            <person name="Uchiyama I."/>
            <person name="Ito T."/>
            <person name="Fujiyama A."/>
            <person name="Inagaki F."/>
            <person name="Takami H."/>
        </authorList>
    </citation>
    <scope>NUCLEOTIDE SEQUENCE</scope>
    <source>
        <strain evidence="1">Expedition CK06-06</strain>
    </source>
</reference>
<organism evidence="1">
    <name type="scientific">marine sediment metagenome</name>
    <dbReference type="NCBI Taxonomy" id="412755"/>
    <lineage>
        <taxon>unclassified sequences</taxon>
        <taxon>metagenomes</taxon>
        <taxon>ecological metagenomes</taxon>
    </lineage>
</organism>
<proteinExistence type="predicted"/>
<accession>X0ZWU7</accession>
<name>X0ZWU7_9ZZZZ</name>
<comment type="caution">
    <text evidence="1">The sequence shown here is derived from an EMBL/GenBank/DDBJ whole genome shotgun (WGS) entry which is preliminary data.</text>
</comment>
<protein>
    <submittedName>
        <fullName evidence="1">Uncharacterized protein</fullName>
    </submittedName>
</protein>
<sequence>KTVVFEMGPSGGHKPYKRTKSHANFKKGETISNAKLGQYLIEGGRDYTEIGPKVKKQITKSMKSAILREFKLNLKRK</sequence>
<dbReference type="AlphaFoldDB" id="X0ZWU7"/>
<feature type="non-terminal residue" evidence="1">
    <location>
        <position position="1"/>
    </location>
</feature>
<dbReference type="EMBL" id="BARS01053584">
    <property type="protein sequence ID" value="GAG52516.1"/>
    <property type="molecule type" value="Genomic_DNA"/>
</dbReference>
<evidence type="ECO:0000313" key="1">
    <source>
        <dbReference type="EMBL" id="GAG52516.1"/>
    </source>
</evidence>
<gene>
    <name evidence="1" type="ORF">S01H1_79481</name>
</gene>